<evidence type="ECO:0000313" key="2">
    <source>
        <dbReference type="Proteomes" id="UP001183420"/>
    </source>
</evidence>
<keyword evidence="2" id="KW-1185">Reference proteome</keyword>
<dbReference type="EMBL" id="JAVREM010000007">
    <property type="protein sequence ID" value="MDT0318519.1"/>
    <property type="molecule type" value="Genomic_DNA"/>
</dbReference>
<sequence length="99" mass="10832">MPDFPTTRRRKPLTVGQLKTVLCALPDDMLVVLSSDGEGNRYSPLLDLAQAMYLDEAGGRGRVYPTSEELRRDTGARDLLSPDAIPADAVAAVLLYPMR</sequence>
<dbReference type="RefSeq" id="WP_311597253.1">
    <property type="nucleotide sequence ID" value="NZ_JAVREM010000007.1"/>
</dbReference>
<gene>
    <name evidence="1" type="ORF">RNC47_09250</name>
</gene>
<evidence type="ECO:0008006" key="3">
    <source>
        <dbReference type="Google" id="ProtNLM"/>
    </source>
</evidence>
<dbReference type="Proteomes" id="UP001183420">
    <property type="component" value="Unassembled WGS sequence"/>
</dbReference>
<reference evidence="2" key="1">
    <citation type="submission" date="2023-07" db="EMBL/GenBank/DDBJ databases">
        <title>30 novel species of actinomycetes from the DSMZ collection.</title>
        <authorList>
            <person name="Nouioui I."/>
        </authorList>
    </citation>
    <scope>NUCLEOTIDE SEQUENCE [LARGE SCALE GENOMIC DNA]</scope>
    <source>
        <strain evidence="2">DSM 44918</strain>
    </source>
</reference>
<evidence type="ECO:0000313" key="1">
    <source>
        <dbReference type="EMBL" id="MDT0318519.1"/>
    </source>
</evidence>
<proteinExistence type="predicted"/>
<name>A0ABU2LLR3_9ACTN</name>
<comment type="caution">
    <text evidence="1">The sequence shown here is derived from an EMBL/GenBank/DDBJ whole genome shotgun (WGS) entry which is preliminary data.</text>
</comment>
<accession>A0ABU2LLR3</accession>
<organism evidence="1 2">
    <name type="scientific">Streptomyces millisiae</name>
    <dbReference type="NCBI Taxonomy" id="3075542"/>
    <lineage>
        <taxon>Bacteria</taxon>
        <taxon>Bacillati</taxon>
        <taxon>Actinomycetota</taxon>
        <taxon>Actinomycetes</taxon>
        <taxon>Kitasatosporales</taxon>
        <taxon>Streptomycetaceae</taxon>
        <taxon>Streptomyces</taxon>
    </lineage>
</organism>
<protein>
    <recommendedName>
        <fullName evidence="3">SseB protein N-terminal domain-containing protein</fullName>
    </recommendedName>
</protein>